<keyword evidence="5" id="KW-1185">Reference proteome</keyword>
<dbReference type="Pfam" id="PF12796">
    <property type="entry name" value="Ank_2"/>
    <property type="match status" value="2"/>
</dbReference>
<keyword evidence="1" id="KW-0677">Repeat</keyword>
<name>A0AAD9JXD1_9ANNE</name>
<feature type="repeat" description="ANK" evidence="3">
    <location>
        <begin position="102"/>
        <end position="134"/>
    </location>
</feature>
<accession>A0AAD9JXD1</accession>
<gene>
    <name evidence="4" type="ORF">LSH36_122g02068</name>
</gene>
<evidence type="ECO:0000256" key="1">
    <source>
        <dbReference type="ARBA" id="ARBA00022737"/>
    </source>
</evidence>
<dbReference type="AlphaFoldDB" id="A0AAD9JXD1"/>
<sequence length="461" mass="52285">MDSDFLDAAKDGNFEQTRRYIRSGCSVNYRSPTDGTTALYWAACAGHMRICKLLLDNGADVNTICNQWGSRPLHAAADRGHIECVYMLISGGAEVNLTCMERQDTPLHKAAYRGHYNTCQLLLDRGADTTMVNNEGKTPIQEAQTSRYYDVYQLILHYDKGHHRLKKPATELISSEPRRNKIPINLSDPLHLVSQSGPSSGQSQGINGVAKERDSACNLLKSSDNAGHGEMMPLKWSDNFHEGSQSTITERYYELSRKYNKLEAYADKLVLLLEGLQLKFSVVESKNKQLETELERLAYVDGELRATKNQLETLSQHRTRQLSERYPILATVQDSERAQNAEPMSSYRCRCVEDKMAGCLPYDTRRDIDNPIYSTVRQIFEAGNPDLVDAFSSTLMRQVKAMRGIETPLLVDVPWRMWHFGVDYVIETKASVTRVLLERGDALSQCTLVIRHKDLQYEMKV</sequence>
<dbReference type="InterPro" id="IPR036770">
    <property type="entry name" value="Ankyrin_rpt-contain_sf"/>
</dbReference>
<dbReference type="SUPFAM" id="SSF48403">
    <property type="entry name" value="Ankyrin repeat"/>
    <property type="match status" value="1"/>
</dbReference>
<dbReference type="SMART" id="SM00248">
    <property type="entry name" value="ANK"/>
    <property type="match status" value="3"/>
</dbReference>
<feature type="repeat" description="ANK" evidence="3">
    <location>
        <begin position="34"/>
        <end position="66"/>
    </location>
</feature>
<evidence type="ECO:0000256" key="2">
    <source>
        <dbReference type="ARBA" id="ARBA00023043"/>
    </source>
</evidence>
<dbReference type="PROSITE" id="PS50088">
    <property type="entry name" value="ANK_REPEAT"/>
    <property type="match status" value="3"/>
</dbReference>
<evidence type="ECO:0000313" key="4">
    <source>
        <dbReference type="EMBL" id="KAK2161029.1"/>
    </source>
</evidence>
<dbReference type="EMBL" id="JAODUP010000122">
    <property type="protein sequence ID" value="KAK2161029.1"/>
    <property type="molecule type" value="Genomic_DNA"/>
</dbReference>
<reference evidence="4" key="1">
    <citation type="journal article" date="2023" name="Mol. Biol. Evol.">
        <title>Third-Generation Sequencing Reveals the Adaptive Role of the Epigenome in Three Deep-Sea Polychaetes.</title>
        <authorList>
            <person name="Perez M."/>
            <person name="Aroh O."/>
            <person name="Sun Y."/>
            <person name="Lan Y."/>
            <person name="Juniper S.K."/>
            <person name="Young C.R."/>
            <person name="Angers B."/>
            <person name="Qian P.Y."/>
        </authorList>
    </citation>
    <scope>NUCLEOTIDE SEQUENCE</scope>
    <source>
        <strain evidence="4">P08H-3</strain>
    </source>
</reference>
<dbReference type="Gene3D" id="1.25.40.20">
    <property type="entry name" value="Ankyrin repeat-containing domain"/>
    <property type="match status" value="1"/>
</dbReference>
<feature type="repeat" description="ANK" evidence="3">
    <location>
        <begin position="68"/>
        <end position="100"/>
    </location>
</feature>
<comment type="caution">
    <text evidence="4">The sequence shown here is derived from an EMBL/GenBank/DDBJ whole genome shotgun (WGS) entry which is preliminary data.</text>
</comment>
<proteinExistence type="predicted"/>
<protein>
    <submittedName>
        <fullName evidence="4">Uncharacterized protein</fullName>
    </submittedName>
</protein>
<dbReference type="InterPro" id="IPR002110">
    <property type="entry name" value="Ankyrin_rpt"/>
</dbReference>
<dbReference type="PROSITE" id="PS50297">
    <property type="entry name" value="ANK_REP_REGION"/>
    <property type="match status" value="3"/>
</dbReference>
<keyword evidence="2 3" id="KW-0040">ANK repeat</keyword>
<dbReference type="PRINTS" id="PR01415">
    <property type="entry name" value="ANKYRIN"/>
</dbReference>
<dbReference type="Proteomes" id="UP001208570">
    <property type="component" value="Unassembled WGS sequence"/>
</dbReference>
<dbReference type="PANTHER" id="PTHR24171:SF9">
    <property type="entry name" value="ANKYRIN REPEAT DOMAIN-CONTAINING PROTEIN 39"/>
    <property type="match status" value="1"/>
</dbReference>
<dbReference type="PANTHER" id="PTHR24171">
    <property type="entry name" value="ANKYRIN REPEAT DOMAIN-CONTAINING PROTEIN 39-RELATED"/>
    <property type="match status" value="1"/>
</dbReference>
<evidence type="ECO:0000313" key="5">
    <source>
        <dbReference type="Proteomes" id="UP001208570"/>
    </source>
</evidence>
<evidence type="ECO:0000256" key="3">
    <source>
        <dbReference type="PROSITE-ProRule" id="PRU00023"/>
    </source>
</evidence>
<organism evidence="4 5">
    <name type="scientific">Paralvinella palmiformis</name>
    <dbReference type="NCBI Taxonomy" id="53620"/>
    <lineage>
        <taxon>Eukaryota</taxon>
        <taxon>Metazoa</taxon>
        <taxon>Spiralia</taxon>
        <taxon>Lophotrochozoa</taxon>
        <taxon>Annelida</taxon>
        <taxon>Polychaeta</taxon>
        <taxon>Sedentaria</taxon>
        <taxon>Canalipalpata</taxon>
        <taxon>Terebellida</taxon>
        <taxon>Terebelliformia</taxon>
        <taxon>Alvinellidae</taxon>
        <taxon>Paralvinella</taxon>
    </lineage>
</organism>